<feature type="transmembrane region" description="Helical" evidence="1">
    <location>
        <begin position="653"/>
        <end position="675"/>
    </location>
</feature>
<feature type="transmembrane region" description="Helical" evidence="1">
    <location>
        <begin position="533"/>
        <end position="555"/>
    </location>
</feature>
<accession>A0A2S6BUG5</accession>
<evidence type="ECO:0000313" key="3">
    <source>
        <dbReference type="Proteomes" id="UP000237631"/>
    </source>
</evidence>
<evidence type="ECO:0000313" key="2">
    <source>
        <dbReference type="EMBL" id="PPJ51112.1"/>
    </source>
</evidence>
<dbReference type="Proteomes" id="UP000237631">
    <property type="component" value="Unassembled WGS sequence"/>
</dbReference>
<dbReference type="OrthoDB" id="3248909at2759"/>
<comment type="caution">
    <text evidence="2">The sequence shown here is derived from an EMBL/GenBank/DDBJ whole genome shotgun (WGS) entry which is preliminary data.</text>
</comment>
<dbReference type="PANTHER" id="PTHR37544:SF3">
    <property type="entry name" value="SPRAY"/>
    <property type="match status" value="1"/>
</dbReference>
<gene>
    <name evidence="2" type="ORF">CBER1_07920</name>
</gene>
<evidence type="ECO:0000256" key="1">
    <source>
        <dbReference type="SAM" id="Phobius"/>
    </source>
</evidence>
<feature type="transmembrane region" description="Helical" evidence="1">
    <location>
        <begin position="695"/>
        <end position="715"/>
    </location>
</feature>
<dbReference type="InterPro" id="IPR021840">
    <property type="entry name" value="DUF3433"/>
</dbReference>
<keyword evidence="1" id="KW-1133">Transmembrane helix</keyword>
<dbReference type="PANTHER" id="PTHR37544">
    <property type="entry name" value="SPRAY-RELATED"/>
    <property type="match status" value="1"/>
</dbReference>
<keyword evidence="1" id="KW-0472">Membrane</keyword>
<reference evidence="3" key="1">
    <citation type="journal article" date="2017" name="bioRxiv">
        <title>Conservation of a gene cluster reveals novel cercosporin biosynthetic mechanisms and extends production to the genus Colletotrichum.</title>
        <authorList>
            <person name="de Jonge R."/>
            <person name="Ebert M.K."/>
            <person name="Huitt-Roehl C.R."/>
            <person name="Pal P."/>
            <person name="Suttle J.C."/>
            <person name="Spanner R.E."/>
            <person name="Neubauer J.D."/>
            <person name="Jurick W.M.II."/>
            <person name="Stott K.A."/>
            <person name="Secor G.A."/>
            <person name="Thomma B.P.H.J."/>
            <person name="Van de Peer Y."/>
            <person name="Townsend C.A."/>
            <person name="Bolton M.D."/>
        </authorList>
    </citation>
    <scope>NUCLEOTIDE SEQUENCE [LARGE SCALE GENOMIC DNA]</scope>
    <source>
        <strain evidence="3">CBS538.71</strain>
    </source>
</reference>
<feature type="transmembrane region" description="Helical" evidence="1">
    <location>
        <begin position="57"/>
        <end position="77"/>
    </location>
</feature>
<feature type="transmembrane region" description="Helical" evidence="1">
    <location>
        <begin position="168"/>
        <end position="185"/>
    </location>
</feature>
<keyword evidence="3" id="KW-1185">Reference proteome</keyword>
<feature type="transmembrane region" description="Helical" evidence="1">
    <location>
        <begin position="1151"/>
        <end position="1171"/>
    </location>
</feature>
<sequence length="1258" mass="140478">MRLFRSITGDSGSFGGWTKSKSRGCDGTKQPDVVVRAVQDHGREERLGSWTPPTFKIWYMGTLLILTCVLIAAVAWLQVQSARDQGIIFAKDVNELPLSRSFSYLYLPTIISVIYSFLWTWLDLDIKRLEPYFQLSRGEAKAGDSILLSYPLEFLATVPFLAFKRRQWAVFSGSIIMMLVFWGLTPIQAGMFATRTIVLQEAVTPWQSLAYTPIEQQGNLTVDYAQSTYNIAWLNESLPPYMTKEYMLAPFGPAKEISEDAINQTFTGQTVMYSIDISCETATLWEKSEDLWYYNSSEGCSYYPPSYRPNGGGDLEKPFDTLYAGYQNQNGFADYYLSPYCKTASPHTFFVRWSKSNTTTIQKADDNIGFDPGAANATSLYCVPTYYQQPVNATVSWPERTVLDVIEIGQKSDLPQNMFNVSTFEWAMSSGQAQFKTRGNYPTSGFPDQRSQLTQLPLNLEFVPKMAPFAIATYRRPLDDYLDPEHLRLSYQAAYRLLFARQLSDILLHDRTSSAQAGQQVYRTQAVVIVPGFAYAVIGILGTVLILGSGLLIGLPRRVNMLHHDPATIGALMSLTSANDAMYQDFSGLDTRSEKGLAKALANSSFGLRVTDNASSTSEVTLYKVESDENTSVTGPDRSPESLGGIRPFEMKLVTGVIFLLLQIAAFSTFLALFLKAQSSHGLALPSQSTFVRQLLENYVPIALATLIEPFWLLLNRYLSILQPFEELRRDDAPASKSIDLDYSSLPPQFLFLRAMRARHFVMALVCLMVLLANGLSVALSGLMYEGQQMVSVGADFMPTKAAQFRALNGTGTPFNADGVEQTLQGGMTNEPFYRMMSNLTADTPLPPWTDTDYAYVPVELSTVRENDTAEITTVAFAAELRCARVSSPNDYILDFYDSSGVAAALNVSLFKPDGSTVKCTDERKWTGSWIGNLRDPQDGHVAIEFGTMLGSNASAEDHLHCRKHLLGGWLRVDWKTTSGEVKHGPGINYYGDRNMKITSRNDTMLVCAPNISANEMTVKVDGKGRVLESLRIGRAIPDVFSSSMADIEAQANYFLADLGGTWHKDVYPSDFLNYLIKESTNDSSLLDPSQPVPNPGYAAQQLSEVYRRLFAILVGTNLDLLLEDADPQNSAGLPGTIQRLETRILFSKPAFIVTECIFGLYIIVTIFFYARRPWKVLPRLPSSPASIIAYFAGCRALDEMGRRRFRTEKEAKEWRAGMRWAWKLFEGVDGNLRIGIDGWGRIDRRGEPPPYEVHHHM</sequence>
<dbReference type="Pfam" id="PF11915">
    <property type="entry name" value="DUF3433"/>
    <property type="match status" value="2"/>
</dbReference>
<protein>
    <submittedName>
        <fullName evidence="2">Uncharacterized protein</fullName>
    </submittedName>
</protein>
<feature type="transmembrane region" description="Helical" evidence="1">
    <location>
        <begin position="104"/>
        <end position="122"/>
    </location>
</feature>
<dbReference type="EMBL" id="PNEN01001766">
    <property type="protein sequence ID" value="PPJ51112.1"/>
    <property type="molecule type" value="Genomic_DNA"/>
</dbReference>
<feature type="transmembrane region" description="Helical" evidence="1">
    <location>
        <begin position="142"/>
        <end position="161"/>
    </location>
</feature>
<organism evidence="2 3">
    <name type="scientific">Cercospora berteroae</name>
    <dbReference type="NCBI Taxonomy" id="357750"/>
    <lineage>
        <taxon>Eukaryota</taxon>
        <taxon>Fungi</taxon>
        <taxon>Dikarya</taxon>
        <taxon>Ascomycota</taxon>
        <taxon>Pezizomycotina</taxon>
        <taxon>Dothideomycetes</taxon>
        <taxon>Dothideomycetidae</taxon>
        <taxon>Mycosphaerellales</taxon>
        <taxon>Mycosphaerellaceae</taxon>
        <taxon>Cercospora</taxon>
    </lineage>
</organism>
<proteinExistence type="predicted"/>
<dbReference type="STRING" id="357750.A0A2S6BUG5"/>
<dbReference type="AlphaFoldDB" id="A0A2S6BUG5"/>
<keyword evidence="1" id="KW-0812">Transmembrane</keyword>
<feature type="transmembrane region" description="Helical" evidence="1">
    <location>
        <begin position="761"/>
        <end position="785"/>
    </location>
</feature>
<name>A0A2S6BUG5_9PEZI</name>